<name>A0A0C3CCB3_HEBCY</name>
<dbReference type="InterPro" id="IPR009580">
    <property type="entry name" value="GPI_biosynthesis_protein_Pig-F"/>
</dbReference>
<evidence type="ECO:0000313" key="10">
    <source>
        <dbReference type="EMBL" id="KIM41241.1"/>
    </source>
</evidence>
<gene>
    <name evidence="10" type="ORF">M413DRAFT_445279</name>
</gene>
<dbReference type="EMBL" id="KN831780">
    <property type="protein sequence ID" value="KIM41241.1"/>
    <property type="molecule type" value="Genomic_DNA"/>
</dbReference>
<evidence type="ECO:0000256" key="8">
    <source>
        <dbReference type="SAM" id="MobiDB-lite"/>
    </source>
</evidence>
<evidence type="ECO:0000256" key="2">
    <source>
        <dbReference type="ARBA" id="ARBA00004687"/>
    </source>
</evidence>
<keyword evidence="7 9" id="KW-0472">Membrane</keyword>
<dbReference type="Proteomes" id="UP000053424">
    <property type="component" value="Unassembled WGS sequence"/>
</dbReference>
<evidence type="ECO:0000256" key="1">
    <source>
        <dbReference type="ARBA" id="ARBA00004477"/>
    </source>
</evidence>
<dbReference type="GO" id="GO:0005789">
    <property type="term" value="C:endoplasmic reticulum membrane"/>
    <property type="evidence" value="ECO:0007669"/>
    <property type="project" value="UniProtKB-SubCell"/>
</dbReference>
<dbReference type="GO" id="GO:0006506">
    <property type="term" value="P:GPI anchor biosynthetic process"/>
    <property type="evidence" value="ECO:0007669"/>
    <property type="project" value="UniProtKB-UniPathway"/>
</dbReference>
<dbReference type="HOGENOM" id="CLU_064564_0_0_1"/>
<dbReference type="OrthoDB" id="17366at2759"/>
<dbReference type="Pfam" id="PF06699">
    <property type="entry name" value="PIG-F"/>
    <property type="match status" value="1"/>
</dbReference>
<feature type="transmembrane region" description="Helical" evidence="9">
    <location>
        <begin position="184"/>
        <end position="207"/>
    </location>
</feature>
<organism evidence="10 11">
    <name type="scientific">Hebeloma cylindrosporum</name>
    <dbReference type="NCBI Taxonomy" id="76867"/>
    <lineage>
        <taxon>Eukaryota</taxon>
        <taxon>Fungi</taxon>
        <taxon>Dikarya</taxon>
        <taxon>Basidiomycota</taxon>
        <taxon>Agaricomycotina</taxon>
        <taxon>Agaricomycetes</taxon>
        <taxon>Agaricomycetidae</taxon>
        <taxon>Agaricales</taxon>
        <taxon>Agaricineae</taxon>
        <taxon>Hymenogastraceae</taxon>
        <taxon>Hebeloma</taxon>
    </lineage>
</organism>
<comment type="pathway">
    <text evidence="2">Glycolipid biosynthesis; glycosylphosphatidylinositol-anchor biosynthesis.</text>
</comment>
<feature type="transmembrane region" description="Helical" evidence="9">
    <location>
        <begin position="150"/>
        <end position="172"/>
    </location>
</feature>
<evidence type="ECO:0000256" key="9">
    <source>
        <dbReference type="SAM" id="Phobius"/>
    </source>
</evidence>
<sequence>MTNRHKNKTKAQNITPNGSNISGNAKSMAIGPNDAAPWSTTSYISTVCVHTTLWVFVALYLPRSISLINLENSEWDRVQVSSRDRPQHPFLEALTAHPTWTLFSICLGGTILQSWWAGWTRDWWLKLGIRGTSDEKRMERALHTGQKFNAFLNSYGATFASSFLFHLILILFGAPISSHILKTYLLALLVSIMTVYPPSYTVGVPTLGNNSVSVFKRWTWVRMFTELSTRNPVERALVYPAVGTLLGCWIGIVPIALDWDRPWQAWPLTPAFGAVGGYILSSMVALTVNVFEQLAQEQSRARRDVTERKVQ</sequence>
<comment type="subcellular location">
    <subcellularLocation>
        <location evidence="1">Endoplasmic reticulum membrane</location>
        <topology evidence="1">Multi-pass membrane protein</topology>
    </subcellularLocation>
</comment>
<dbReference type="STRING" id="686832.A0A0C3CCB3"/>
<evidence type="ECO:0000256" key="4">
    <source>
        <dbReference type="ARBA" id="ARBA00022692"/>
    </source>
</evidence>
<keyword evidence="3" id="KW-0337">GPI-anchor biosynthesis</keyword>
<evidence type="ECO:0008006" key="12">
    <source>
        <dbReference type="Google" id="ProtNLM"/>
    </source>
</evidence>
<keyword evidence="5" id="KW-0256">Endoplasmic reticulum</keyword>
<feature type="region of interest" description="Disordered" evidence="8">
    <location>
        <begin position="1"/>
        <end position="26"/>
    </location>
</feature>
<feature type="transmembrane region" description="Helical" evidence="9">
    <location>
        <begin position="269"/>
        <end position="291"/>
    </location>
</feature>
<keyword evidence="11" id="KW-1185">Reference proteome</keyword>
<keyword evidence="6 9" id="KW-1133">Transmembrane helix</keyword>
<evidence type="ECO:0000256" key="7">
    <source>
        <dbReference type="ARBA" id="ARBA00023136"/>
    </source>
</evidence>
<accession>A0A0C3CCB3</accession>
<feature type="compositionally biased region" description="Polar residues" evidence="8">
    <location>
        <begin position="10"/>
        <end position="25"/>
    </location>
</feature>
<keyword evidence="4 9" id="KW-0812">Transmembrane</keyword>
<reference evidence="11" key="2">
    <citation type="submission" date="2015-01" db="EMBL/GenBank/DDBJ databases">
        <title>Evolutionary Origins and Diversification of the Mycorrhizal Mutualists.</title>
        <authorList>
            <consortium name="DOE Joint Genome Institute"/>
            <consortium name="Mycorrhizal Genomics Consortium"/>
            <person name="Kohler A."/>
            <person name="Kuo A."/>
            <person name="Nagy L.G."/>
            <person name="Floudas D."/>
            <person name="Copeland A."/>
            <person name="Barry K.W."/>
            <person name="Cichocki N."/>
            <person name="Veneault-Fourrey C."/>
            <person name="LaButti K."/>
            <person name="Lindquist E.A."/>
            <person name="Lipzen A."/>
            <person name="Lundell T."/>
            <person name="Morin E."/>
            <person name="Murat C."/>
            <person name="Riley R."/>
            <person name="Ohm R."/>
            <person name="Sun H."/>
            <person name="Tunlid A."/>
            <person name="Henrissat B."/>
            <person name="Grigoriev I.V."/>
            <person name="Hibbett D.S."/>
            <person name="Martin F."/>
        </authorList>
    </citation>
    <scope>NUCLEOTIDE SEQUENCE [LARGE SCALE GENOMIC DNA]</scope>
    <source>
        <strain evidence="11">h7</strain>
    </source>
</reference>
<reference evidence="10 11" key="1">
    <citation type="submission" date="2014-04" db="EMBL/GenBank/DDBJ databases">
        <authorList>
            <consortium name="DOE Joint Genome Institute"/>
            <person name="Kuo A."/>
            <person name="Gay G."/>
            <person name="Dore J."/>
            <person name="Kohler A."/>
            <person name="Nagy L.G."/>
            <person name="Floudas D."/>
            <person name="Copeland A."/>
            <person name="Barry K.W."/>
            <person name="Cichocki N."/>
            <person name="Veneault-Fourrey C."/>
            <person name="LaButti K."/>
            <person name="Lindquist E.A."/>
            <person name="Lipzen A."/>
            <person name="Lundell T."/>
            <person name="Morin E."/>
            <person name="Murat C."/>
            <person name="Sun H."/>
            <person name="Tunlid A."/>
            <person name="Henrissat B."/>
            <person name="Grigoriev I.V."/>
            <person name="Hibbett D.S."/>
            <person name="Martin F."/>
            <person name="Nordberg H.P."/>
            <person name="Cantor M.N."/>
            <person name="Hua S.X."/>
        </authorList>
    </citation>
    <scope>NUCLEOTIDE SEQUENCE [LARGE SCALE GENOMIC DNA]</scope>
    <source>
        <strain evidence="11">h7</strain>
    </source>
</reference>
<dbReference type="UniPathway" id="UPA00196"/>
<evidence type="ECO:0000313" key="11">
    <source>
        <dbReference type="Proteomes" id="UP000053424"/>
    </source>
</evidence>
<evidence type="ECO:0000256" key="5">
    <source>
        <dbReference type="ARBA" id="ARBA00022824"/>
    </source>
</evidence>
<proteinExistence type="predicted"/>
<protein>
    <recommendedName>
        <fullName evidence="12">GPI biosynthesis protein Pig-F</fullName>
    </recommendedName>
</protein>
<evidence type="ECO:0000256" key="6">
    <source>
        <dbReference type="ARBA" id="ARBA00022989"/>
    </source>
</evidence>
<dbReference type="AlphaFoldDB" id="A0A0C3CCB3"/>
<feature type="transmembrane region" description="Helical" evidence="9">
    <location>
        <begin position="237"/>
        <end position="257"/>
    </location>
</feature>
<evidence type="ECO:0000256" key="3">
    <source>
        <dbReference type="ARBA" id="ARBA00022502"/>
    </source>
</evidence>